<reference evidence="1" key="1">
    <citation type="submission" date="2022-04" db="EMBL/GenBank/DDBJ databases">
        <title>Carnegiea gigantea Genome sequencing and assembly v2.</title>
        <authorList>
            <person name="Copetti D."/>
            <person name="Sanderson M.J."/>
            <person name="Burquez A."/>
            <person name="Wojciechowski M.F."/>
        </authorList>
    </citation>
    <scope>NUCLEOTIDE SEQUENCE</scope>
    <source>
        <strain evidence="1">SGP5-SGP5p</strain>
        <tissue evidence="1">Aerial part</tissue>
    </source>
</reference>
<accession>A0A9Q1K8Z3</accession>
<dbReference type="Proteomes" id="UP001153076">
    <property type="component" value="Unassembled WGS sequence"/>
</dbReference>
<gene>
    <name evidence="1" type="ORF">Cgig2_017168</name>
</gene>
<dbReference type="AlphaFoldDB" id="A0A9Q1K8Z3"/>
<comment type="caution">
    <text evidence="1">The sequence shown here is derived from an EMBL/GenBank/DDBJ whole genome shotgun (WGS) entry which is preliminary data.</text>
</comment>
<name>A0A9Q1K8Z3_9CARY</name>
<organism evidence="1 2">
    <name type="scientific">Carnegiea gigantea</name>
    <dbReference type="NCBI Taxonomy" id="171969"/>
    <lineage>
        <taxon>Eukaryota</taxon>
        <taxon>Viridiplantae</taxon>
        <taxon>Streptophyta</taxon>
        <taxon>Embryophyta</taxon>
        <taxon>Tracheophyta</taxon>
        <taxon>Spermatophyta</taxon>
        <taxon>Magnoliopsida</taxon>
        <taxon>eudicotyledons</taxon>
        <taxon>Gunneridae</taxon>
        <taxon>Pentapetalae</taxon>
        <taxon>Caryophyllales</taxon>
        <taxon>Cactineae</taxon>
        <taxon>Cactaceae</taxon>
        <taxon>Cactoideae</taxon>
        <taxon>Echinocereeae</taxon>
        <taxon>Carnegiea</taxon>
    </lineage>
</organism>
<keyword evidence="2" id="KW-1185">Reference proteome</keyword>
<dbReference type="EMBL" id="JAKOGI010000215">
    <property type="protein sequence ID" value="KAJ8439601.1"/>
    <property type="molecule type" value="Genomic_DNA"/>
</dbReference>
<sequence>MLPHFIVNKRERKISIHLGMSRRVNGEDFKEYVMRFDHEAILILDLQDRVAYTAFLNRLLLEEDKGSQPNKHPKKDEEKVRRFHTCPRNILMKIKGNCMLRQPKPIETLAKFRKRNKERGEEHNRCDLEGKKDTNVDRNTKIITSIIRGMDDKELNTEVSESLHPEAQLGYGCQRLKLPVGLTIAFGPEDMCPLQTSHNDALLIQLKIVTAKFIEYSWTREVLWISSLLNALIIFGAEGRTHTSEMSRTSKAGKKVAVKVKAEVVHSRCLSLNASTNDRMVAHALGQVHHNIICLEDFHDNLREREP</sequence>
<evidence type="ECO:0000313" key="2">
    <source>
        <dbReference type="Proteomes" id="UP001153076"/>
    </source>
</evidence>
<dbReference type="OrthoDB" id="1752268at2759"/>
<proteinExistence type="predicted"/>
<evidence type="ECO:0000313" key="1">
    <source>
        <dbReference type="EMBL" id="KAJ8439601.1"/>
    </source>
</evidence>
<protein>
    <submittedName>
        <fullName evidence="1">Uncharacterized protein</fullName>
    </submittedName>
</protein>